<evidence type="ECO:0000313" key="1">
    <source>
        <dbReference type="EMBL" id="GAQ23687.1"/>
    </source>
</evidence>
<keyword evidence="2" id="KW-1185">Reference proteome</keyword>
<accession>A0A124BS98</accession>
<dbReference type="OrthoDB" id="7874815at2"/>
<protein>
    <submittedName>
        <fullName evidence="1">Uncharacterized protein</fullName>
    </submittedName>
</protein>
<evidence type="ECO:0000313" key="2">
    <source>
        <dbReference type="Proteomes" id="UP000056209"/>
    </source>
</evidence>
<dbReference type="Proteomes" id="UP000056209">
    <property type="component" value="Unassembled WGS sequence"/>
</dbReference>
<name>A0A124BS98_9DEIO</name>
<organism evidence="1 2">
    <name type="scientific">Deinococcus grandis</name>
    <dbReference type="NCBI Taxonomy" id="57498"/>
    <lineage>
        <taxon>Bacteria</taxon>
        <taxon>Thermotogati</taxon>
        <taxon>Deinococcota</taxon>
        <taxon>Deinococci</taxon>
        <taxon>Deinococcales</taxon>
        <taxon>Deinococcaceae</taxon>
        <taxon>Deinococcus</taxon>
    </lineage>
</organism>
<reference evidence="2" key="1">
    <citation type="submission" date="2015-11" db="EMBL/GenBank/DDBJ databases">
        <title>Draft Genome Sequence of the Radioresistant Bacterium Deinococcus grandis, Isolated from Freshwater Fish in Japan.</title>
        <authorList>
            <person name="Satoh K."/>
            <person name="Onodera T."/>
            <person name="Omoso K."/>
            <person name="Takeda-Yano K."/>
            <person name="Katayama T."/>
            <person name="Oono Y."/>
            <person name="Narumi I."/>
        </authorList>
    </citation>
    <scope>NUCLEOTIDE SEQUENCE [LARGE SCALE GENOMIC DNA]</scope>
    <source>
        <strain evidence="2">ATCC 43672</strain>
    </source>
</reference>
<dbReference type="AlphaFoldDB" id="A0A124BS98"/>
<dbReference type="RefSeq" id="WP_153013940.1">
    <property type="nucleotide sequence ID" value="NZ_BCMS01000004.1"/>
</dbReference>
<sequence>MFNPNGYDIKGVKYLPTHDGVAFTGTLYKDGKRIGSVENGGTGGPNCAHFDTREGGTAFRAWVATLGTHTYPAQNGRPELTVPFDEETAIECLLQIDDARREARAFDRRAQKAIVYREAGDGPDQYRSVKFASTLTPTRALAAYRASAPWWSRVTEVWHIGEGWKLERATPQD</sequence>
<dbReference type="EMBL" id="BCMS01000004">
    <property type="protein sequence ID" value="GAQ23687.1"/>
    <property type="molecule type" value="Genomic_DNA"/>
</dbReference>
<gene>
    <name evidence="1" type="ORF">DEIGR_320101</name>
</gene>
<proteinExistence type="predicted"/>
<comment type="caution">
    <text evidence="1">The sequence shown here is derived from an EMBL/GenBank/DDBJ whole genome shotgun (WGS) entry which is preliminary data.</text>
</comment>